<feature type="compositionally biased region" description="Basic and acidic residues" evidence="1">
    <location>
        <begin position="249"/>
        <end position="265"/>
    </location>
</feature>
<organism evidence="2 3">
    <name type="scientific">Batillaria attramentaria</name>
    <dbReference type="NCBI Taxonomy" id="370345"/>
    <lineage>
        <taxon>Eukaryota</taxon>
        <taxon>Metazoa</taxon>
        <taxon>Spiralia</taxon>
        <taxon>Lophotrochozoa</taxon>
        <taxon>Mollusca</taxon>
        <taxon>Gastropoda</taxon>
        <taxon>Caenogastropoda</taxon>
        <taxon>Sorbeoconcha</taxon>
        <taxon>Cerithioidea</taxon>
        <taxon>Batillariidae</taxon>
        <taxon>Batillaria</taxon>
    </lineage>
</organism>
<feature type="non-terminal residue" evidence="2">
    <location>
        <position position="1"/>
    </location>
</feature>
<feature type="region of interest" description="Disordered" evidence="1">
    <location>
        <begin position="280"/>
        <end position="326"/>
    </location>
</feature>
<feature type="compositionally biased region" description="Acidic residues" evidence="1">
    <location>
        <begin position="315"/>
        <end position="326"/>
    </location>
</feature>
<comment type="caution">
    <text evidence="2">The sequence shown here is derived from an EMBL/GenBank/DDBJ whole genome shotgun (WGS) entry which is preliminary data.</text>
</comment>
<name>A0ABD0LP52_9CAEN</name>
<feature type="compositionally biased region" description="Basic and acidic residues" evidence="1">
    <location>
        <begin position="216"/>
        <end position="235"/>
    </location>
</feature>
<keyword evidence="3" id="KW-1185">Reference proteome</keyword>
<gene>
    <name evidence="2" type="ORF">BaRGS_00007373</name>
</gene>
<feature type="compositionally biased region" description="Basic and acidic residues" evidence="1">
    <location>
        <begin position="298"/>
        <end position="313"/>
    </location>
</feature>
<feature type="region of interest" description="Disordered" evidence="1">
    <location>
        <begin position="145"/>
        <end position="180"/>
    </location>
</feature>
<dbReference type="EMBL" id="JACVVK020000032">
    <property type="protein sequence ID" value="KAK7501248.1"/>
    <property type="molecule type" value="Genomic_DNA"/>
</dbReference>
<evidence type="ECO:0000313" key="3">
    <source>
        <dbReference type="Proteomes" id="UP001519460"/>
    </source>
</evidence>
<evidence type="ECO:0000313" key="2">
    <source>
        <dbReference type="EMBL" id="KAK7501248.1"/>
    </source>
</evidence>
<sequence>VDLVCLLYMGFPFCKCLKKIADRKLSMSTADTNARNRLSTVRRCTTRNTLRATHPPHKQNVLRNGSKVYFELKRGTSDRAEERARLCDSRRDGYNRTEGARTYGRDDFDRAERARIYDREERDRTNRTRLYEREERDRTNKSRLYEREGVEKADKARLVESDESDGVDKPRLDECDDTEKAGFYERDGATKARLYEPDRIKRARFYEQDDREKARFYERDESARREKGRPDHTLKTDTAPLVQSDESENTEKAKLCQVNGDDKDSPRLLQKKHCLLDSSVDSTREDSGVTDMTGLCEMKSEDGSPTDRVRLCEPTDSDDCVEGTGV</sequence>
<reference evidence="2 3" key="1">
    <citation type="journal article" date="2023" name="Sci. Data">
        <title>Genome assembly of the Korean intertidal mud-creeper Batillaria attramentaria.</title>
        <authorList>
            <person name="Patra A.K."/>
            <person name="Ho P.T."/>
            <person name="Jun S."/>
            <person name="Lee S.J."/>
            <person name="Kim Y."/>
            <person name="Won Y.J."/>
        </authorList>
    </citation>
    <scope>NUCLEOTIDE SEQUENCE [LARGE SCALE GENOMIC DNA]</scope>
    <source>
        <strain evidence="2">Wonlab-2016</strain>
    </source>
</reference>
<protein>
    <submittedName>
        <fullName evidence="2">Uncharacterized protein</fullName>
    </submittedName>
</protein>
<feature type="region of interest" description="Disordered" evidence="1">
    <location>
        <begin position="216"/>
        <end position="265"/>
    </location>
</feature>
<proteinExistence type="predicted"/>
<accession>A0ABD0LP52</accession>
<dbReference type="Proteomes" id="UP001519460">
    <property type="component" value="Unassembled WGS sequence"/>
</dbReference>
<dbReference type="AlphaFoldDB" id="A0ABD0LP52"/>
<evidence type="ECO:0000256" key="1">
    <source>
        <dbReference type="SAM" id="MobiDB-lite"/>
    </source>
</evidence>